<proteinExistence type="predicted"/>
<name>A0A0W0YUX4_9GAMM</name>
<gene>
    <name evidence="2" type="ORF">Lsan_2014</name>
</gene>
<evidence type="ECO:0000313" key="3">
    <source>
        <dbReference type="Proteomes" id="UP000054703"/>
    </source>
</evidence>
<comment type="caution">
    <text evidence="2">The sequence shown here is derived from an EMBL/GenBank/DDBJ whole genome shotgun (WGS) entry which is preliminary data.</text>
</comment>
<evidence type="ECO:0000256" key="1">
    <source>
        <dbReference type="SAM" id="Phobius"/>
    </source>
</evidence>
<dbReference type="RefSeq" id="WP_058514284.1">
    <property type="nucleotide sequence ID" value="NZ_CAAAIH010000033.1"/>
</dbReference>
<accession>A0A0W0YUX4</accession>
<protein>
    <submittedName>
        <fullName evidence="2">Uncharacterized protein</fullName>
    </submittedName>
</protein>
<keyword evidence="1" id="KW-1133">Transmembrane helix</keyword>
<dbReference type="STRING" id="45074.Lsan_2014"/>
<dbReference type="EMBL" id="LNYU01000049">
    <property type="protein sequence ID" value="KTD60462.1"/>
    <property type="molecule type" value="Genomic_DNA"/>
</dbReference>
<keyword evidence="1" id="KW-0472">Membrane</keyword>
<keyword evidence="1" id="KW-0812">Transmembrane</keyword>
<evidence type="ECO:0000313" key="2">
    <source>
        <dbReference type="EMBL" id="KTD60462.1"/>
    </source>
</evidence>
<feature type="transmembrane region" description="Helical" evidence="1">
    <location>
        <begin position="183"/>
        <end position="201"/>
    </location>
</feature>
<dbReference type="PATRIC" id="fig|45074.5.peg.2149"/>
<sequence>MKRNRKIILNTGIQKYPKDFDVLCQLGEIQNIPNIKENVPGYVEIVEKNEFFRWLNASDSDVTNIKEKMIKKGAIASINLSPMSRGEFFHKYWLDLICAAAITYFIHNTSGLEKFSSAGKGHKKLKKQMELIHKQFSSILLINDDAQKLFYLSLDFLVKRGISSPFLSGKGHSFLARDVMTKIVMYFIYYFIIPDFFIAHINELERIPSLKAFNEWEHKQGIVLSQDELYFVDDDLELQIIELKKQGENTELLKTLCSILPEDKLFKFYAFSSVDGAPKTFEACVLETDRSLMKFNMTDHFVIEASNAVAHRFFDSKIETPRRLQAMAKEMKYAVIKKKKRDSVLQHISVSELFSTNFAEIF</sequence>
<dbReference type="Proteomes" id="UP000054703">
    <property type="component" value="Unassembled WGS sequence"/>
</dbReference>
<keyword evidence="3" id="KW-1185">Reference proteome</keyword>
<dbReference type="AlphaFoldDB" id="A0A0W0YUX4"/>
<organism evidence="2 3">
    <name type="scientific">Legionella santicrucis</name>
    <dbReference type="NCBI Taxonomy" id="45074"/>
    <lineage>
        <taxon>Bacteria</taxon>
        <taxon>Pseudomonadati</taxon>
        <taxon>Pseudomonadota</taxon>
        <taxon>Gammaproteobacteria</taxon>
        <taxon>Legionellales</taxon>
        <taxon>Legionellaceae</taxon>
        <taxon>Legionella</taxon>
    </lineage>
</organism>
<reference evidence="2 3" key="1">
    <citation type="submission" date="2015-11" db="EMBL/GenBank/DDBJ databases">
        <title>Genomic analysis of 38 Legionella species identifies large and diverse effector repertoires.</title>
        <authorList>
            <person name="Burstein D."/>
            <person name="Amaro F."/>
            <person name="Zusman T."/>
            <person name="Lifshitz Z."/>
            <person name="Cohen O."/>
            <person name="Gilbert J.A."/>
            <person name="Pupko T."/>
            <person name="Shuman H.A."/>
            <person name="Segal G."/>
        </authorList>
    </citation>
    <scope>NUCLEOTIDE SEQUENCE [LARGE SCALE GENOMIC DNA]</scope>
    <source>
        <strain evidence="2 3">SC-63-C7</strain>
    </source>
</reference>